<evidence type="ECO:0000313" key="2">
    <source>
        <dbReference type="Proteomes" id="UP000646478"/>
    </source>
</evidence>
<sequence length="133" mass="14305">MTVTIETVLIWRDVARVGDGEALALSEAAWDRVAHANRIVERIVETGIRAYGVNTGVGALSDTVVDRASQSQLSRNIVLSHACGVGEPLPLVKCGPSSPPKSPISHMAIPACDRRLSVICWLSSRTIPFPTYQ</sequence>
<name>A0A916SM42_9HYPH</name>
<accession>A0A916SM42</accession>
<dbReference type="Gene3D" id="1.10.275.10">
    <property type="entry name" value="Fumarase/aspartase (N-terminal domain)"/>
    <property type="match status" value="1"/>
</dbReference>
<evidence type="ECO:0000313" key="1">
    <source>
        <dbReference type="EMBL" id="GGB06832.1"/>
    </source>
</evidence>
<proteinExistence type="predicted"/>
<dbReference type="GO" id="GO:0016841">
    <property type="term" value="F:ammonia-lyase activity"/>
    <property type="evidence" value="ECO:0007669"/>
    <property type="project" value="UniProtKB-ARBA"/>
</dbReference>
<dbReference type="InterPro" id="IPR001106">
    <property type="entry name" value="Aromatic_Lyase"/>
</dbReference>
<dbReference type="InterPro" id="IPR024083">
    <property type="entry name" value="Fumarase/histidase_N"/>
</dbReference>
<gene>
    <name evidence="1" type="ORF">GCM10011491_38690</name>
</gene>
<dbReference type="Pfam" id="PF00221">
    <property type="entry name" value="Lyase_aromatic"/>
    <property type="match status" value="1"/>
</dbReference>
<dbReference type="Proteomes" id="UP000646478">
    <property type="component" value="Unassembled WGS sequence"/>
</dbReference>
<organism evidence="1 2">
    <name type="scientific">Brucella endophytica</name>
    <dbReference type="NCBI Taxonomy" id="1963359"/>
    <lineage>
        <taxon>Bacteria</taxon>
        <taxon>Pseudomonadati</taxon>
        <taxon>Pseudomonadota</taxon>
        <taxon>Alphaproteobacteria</taxon>
        <taxon>Hyphomicrobiales</taxon>
        <taxon>Brucellaceae</taxon>
        <taxon>Brucella/Ochrobactrum group</taxon>
        <taxon>Brucella</taxon>
    </lineage>
</organism>
<protein>
    <recommendedName>
        <fullName evidence="3">Histidine ammonia-lyase</fullName>
    </recommendedName>
</protein>
<comment type="caution">
    <text evidence="1">The sequence shown here is derived from an EMBL/GenBank/DDBJ whole genome shotgun (WGS) entry which is preliminary data.</text>
</comment>
<dbReference type="AlphaFoldDB" id="A0A916SM42"/>
<reference evidence="1" key="1">
    <citation type="journal article" date="2014" name="Int. J. Syst. Evol. Microbiol.">
        <title>Complete genome sequence of Corynebacterium casei LMG S-19264T (=DSM 44701T), isolated from a smear-ripened cheese.</title>
        <authorList>
            <consortium name="US DOE Joint Genome Institute (JGI-PGF)"/>
            <person name="Walter F."/>
            <person name="Albersmeier A."/>
            <person name="Kalinowski J."/>
            <person name="Ruckert C."/>
        </authorList>
    </citation>
    <scope>NUCLEOTIDE SEQUENCE</scope>
    <source>
        <strain evidence="1">CGMCC 1.15082</strain>
    </source>
</reference>
<dbReference type="EMBL" id="BMHH01000021">
    <property type="protein sequence ID" value="GGB06832.1"/>
    <property type="molecule type" value="Genomic_DNA"/>
</dbReference>
<evidence type="ECO:0008006" key="3">
    <source>
        <dbReference type="Google" id="ProtNLM"/>
    </source>
</evidence>
<keyword evidence="2" id="KW-1185">Reference proteome</keyword>
<dbReference type="SUPFAM" id="SSF48557">
    <property type="entry name" value="L-aspartase-like"/>
    <property type="match status" value="1"/>
</dbReference>
<reference evidence="1" key="2">
    <citation type="submission" date="2020-09" db="EMBL/GenBank/DDBJ databases">
        <authorList>
            <person name="Sun Q."/>
            <person name="Zhou Y."/>
        </authorList>
    </citation>
    <scope>NUCLEOTIDE SEQUENCE</scope>
    <source>
        <strain evidence="1">CGMCC 1.15082</strain>
    </source>
</reference>
<dbReference type="InterPro" id="IPR008948">
    <property type="entry name" value="L-Aspartase-like"/>
</dbReference>